<feature type="compositionally biased region" description="Polar residues" evidence="5">
    <location>
        <begin position="30"/>
        <end position="45"/>
    </location>
</feature>
<dbReference type="Proteomes" id="UP000030640">
    <property type="component" value="Unassembled WGS sequence"/>
</dbReference>
<evidence type="ECO:0000256" key="4">
    <source>
        <dbReference type="ARBA" id="ARBA00022777"/>
    </source>
</evidence>
<feature type="compositionally biased region" description="Low complexity" evidence="5">
    <location>
        <begin position="672"/>
        <end position="700"/>
    </location>
</feature>
<dbReference type="PANTHER" id="PTHR10048:SF22">
    <property type="entry name" value="PHOSPHATIDYLINOSITOL 4-KINASE BETA"/>
    <property type="match status" value="1"/>
</dbReference>
<dbReference type="InterPro" id="IPR015433">
    <property type="entry name" value="PI3/4_kinase"/>
</dbReference>
<dbReference type="InterPro" id="IPR011009">
    <property type="entry name" value="Kinase-like_dom_sf"/>
</dbReference>
<evidence type="ECO:0000256" key="3">
    <source>
        <dbReference type="ARBA" id="ARBA00022679"/>
    </source>
</evidence>
<dbReference type="Pfam" id="PF21245">
    <property type="entry name" value="PI4KB-PIK1_PIK"/>
    <property type="match status" value="1"/>
</dbReference>
<dbReference type="EC" id="2.7.1.67" evidence="2"/>
<comment type="catalytic activity">
    <reaction evidence="1">
        <text>a 1,2-diacyl-sn-glycero-3-phospho-(1D-myo-inositol) + ATP = a 1,2-diacyl-sn-glycero-3-phospho-(1D-myo-inositol 4-phosphate) + ADP + H(+)</text>
        <dbReference type="Rhea" id="RHEA:19877"/>
        <dbReference type="ChEBI" id="CHEBI:15378"/>
        <dbReference type="ChEBI" id="CHEBI:30616"/>
        <dbReference type="ChEBI" id="CHEBI:57880"/>
        <dbReference type="ChEBI" id="CHEBI:58178"/>
        <dbReference type="ChEBI" id="CHEBI:456216"/>
        <dbReference type="EC" id="2.7.1.67"/>
    </reaction>
</comment>
<feature type="region of interest" description="Disordered" evidence="5">
    <location>
        <begin position="1117"/>
        <end position="1162"/>
    </location>
</feature>
<keyword evidence="3" id="KW-0808">Transferase</keyword>
<dbReference type="GeneID" id="20036514"/>
<feature type="compositionally biased region" description="Basic and acidic residues" evidence="5">
    <location>
        <begin position="1045"/>
        <end position="1055"/>
    </location>
</feature>
<dbReference type="InterPro" id="IPR000403">
    <property type="entry name" value="PI3/4_kinase_cat_dom"/>
</dbReference>
<dbReference type="InterPro" id="IPR016024">
    <property type="entry name" value="ARM-type_fold"/>
</dbReference>
<dbReference type="GO" id="GO:0004430">
    <property type="term" value="F:1-phosphatidylinositol 4-kinase activity"/>
    <property type="evidence" value="ECO:0007669"/>
    <property type="project" value="UniProtKB-EC"/>
</dbReference>
<proteinExistence type="predicted"/>
<protein>
    <recommendedName>
        <fullName evidence="2">1-phosphatidylinositol 4-kinase</fullName>
        <ecNumber evidence="2">2.7.1.67</ecNumber>
    </recommendedName>
</protein>
<feature type="compositionally biased region" description="Basic and acidic residues" evidence="5">
    <location>
        <begin position="136"/>
        <end position="149"/>
    </location>
</feature>
<feature type="domain" description="PI3K/PI4K catalytic" evidence="6">
    <location>
        <begin position="1310"/>
        <end position="1572"/>
    </location>
</feature>
<dbReference type="Gene3D" id="1.10.1070.11">
    <property type="entry name" value="Phosphatidylinositol 3-/4-kinase, catalytic domain"/>
    <property type="match status" value="1"/>
</dbReference>
<dbReference type="InterPro" id="IPR036940">
    <property type="entry name" value="PI3/4_kinase_cat_sf"/>
</dbReference>
<evidence type="ECO:0000256" key="2">
    <source>
        <dbReference type="ARBA" id="ARBA00012169"/>
    </source>
</evidence>
<dbReference type="PROSITE" id="PS51545">
    <property type="entry name" value="PIK_HELICAL"/>
    <property type="match status" value="1"/>
</dbReference>
<feature type="region of interest" description="Disordered" evidence="5">
    <location>
        <begin position="652"/>
        <end position="719"/>
    </location>
</feature>
<dbReference type="PROSITE" id="PS00916">
    <property type="entry name" value="PI3_4_KINASE_2"/>
    <property type="match status" value="1"/>
</dbReference>
<feature type="region of interest" description="Disordered" evidence="5">
    <location>
        <begin position="320"/>
        <end position="385"/>
    </location>
</feature>
<feature type="domain" description="PIK helical" evidence="7">
    <location>
        <begin position="376"/>
        <end position="576"/>
    </location>
</feature>
<dbReference type="FunFam" id="1.10.1070.11:FF:000027">
    <property type="entry name" value="Putative Phosphatidylinositol 4-kinase"/>
    <property type="match status" value="1"/>
</dbReference>
<feature type="compositionally biased region" description="Polar residues" evidence="5">
    <location>
        <begin position="1218"/>
        <end position="1228"/>
    </location>
</feature>
<feature type="compositionally biased region" description="Basic and acidic residues" evidence="5">
    <location>
        <begin position="180"/>
        <end position="189"/>
    </location>
</feature>
<evidence type="ECO:0000313" key="9">
    <source>
        <dbReference type="Proteomes" id="UP000030640"/>
    </source>
</evidence>
<feature type="compositionally biased region" description="Low complexity" evidence="5">
    <location>
        <begin position="423"/>
        <end position="443"/>
    </location>
</feature>
<dbReference type="SUPFAM" id="SSF48371">
    <property type="entry name" value="ARM repeat"/>
    <property type="match status" value="1"/>
</dbReference>
<evidence type="ECO:0000313" key="8">
    <source>
        <dbReference type="EMBL" id="EUD68222.1"/>
    </source>
</evidence>
<dbReference type="InterPro" id="IPR001263">
    <property type="entry name" value="PI3K_accessory_dom"/>
</dbReference>
<feature type="compositionally biased region" description="Basic residues" evidence="5">
    <location>
        <begin position="1015"/>
        <end position="1027"/>
    </location>
</feature>
<evidence type="ECO:0000256" key="5">
    <source>
        <dbReference type="SAM" id="MobiDB-lite"/>
    </source>
</evidence>
<dbReference type="InterPro" id="IPR049160">
    <property type="entry name" value="PI4KB-PIK1_PIK"/>
</dbReference>
<dbReference type="OrthoDB" id="10264149at2759"/>
<dbReference type="GO" id="GO:0048015">
    <property type="term" value="P:phosphatidylinositol-mediated signaling"/>
    <property type="evidence" value="ECO:0007669"/>
    <property type="project" value="TreeGrafter"/>
</dbReference>
<feature type="region of interest" description="Disordered" evidence="5">
    <location>
        <begin position="931"/>
        <end position="1065"/>
    </location>
</feature>
<feature type="compositionally biased region" description="Basic and acidic residues" evidence="5">
    <location>
        <begin position="255"/>
        <end position="300"/>
    </location>
</feature>
<dbReference type="EMBL" id="KI965463">
    <property type="protein sequence ID" value="EUD68222.1"/>
    <property type="molecule type" value="Genomic_DNA"/>
</dbReference>
<organism evidence="8 9">
    <name type="scientific">Plasmodium inui San Antonio 1</name>
    <dbReference type="NCBI Taxonomy" id="1237626"/>
    <lineage>
        <taxon>Eukaryota</taxon>
        <taxon>Sar</taxon>
        <taxon>Alveolata</taxon>
        <taxon>Apicomplexa</taxon>
        <taxon>Aconoidasida</taxon>
        <taxon>Haemosporida</taxon>
        <taxon>Plasmodiidae</taxon>
        <taxon>Plasmodium</taxon>
        <taxon>Plasmodium (Plasmodium)</taxon>
    </lineage>
</organism>
<evidence type="ECO:0000256" key="1">
    <source>
        <dbReference type="ARBA" id="ARBA00001686"/>
    </source>
</evidence>
<dbReference type="CDD" id="cd05168">
    <property type="entry name" value="PI4Kc_III_beta"/>
    <property type="match status" value="1"/>
</dbReference>
<gene>
    <name evidence="8" type="ORF">C922_01240</name>
</gene>
<sequence length="1587" mass="178407">MSKMDRETDRETDHQTDHQRDPQTHHQTDRGTGQASKEDTGNTTEGADPSCQFATAAECDQREKGTSAPEEGTSYRSLYKHNYKAHVYADDFVCLRLKGRGGEVHADGGSEPQHCVDPLKGHIPMGGFTQGGAQDGPHDGKHDVKHDVTPNDAPVGEPSGKSANFEEAAATGRINLEGGAVDRIDEANSPRENNQYVQAGDGMADCQPDEATYSQAGPPHSNHDSEEKRENSDLCTHSDDNYTLHGSHRSGCHVKQMEKEEETKKTKKPPESDHSSEDTPSWEEDKMHEKDQPKERENKIRIIEMFKMKLENKEMKRSRHFWDDVPGPSEHCASRGSPSGNDHHHDGNDERGHEDHHEHGLKHGHDHPRDHPDGASPSASNRRTQIRESISRIFSESPSSKPRIINELKHRESHVGEEDERGSQNGSHHGSSNSGRGSHPHSSSNDRERTESKANGAKNALKEGSLLRLFRCEYFDTHLHIRYLYDRREEGVHEYLVNSLYTQRKYEDILFYLPQLSQISLIRYESSSLYRFLLSKASKSMHFALKLSWIYHSIVEDNSSKYKDLAHKMTQEIEMAVVNCKPFTNKCTSGNEKKQSYILNLAHPLLFKRKYIIRRIKANEMLDRTRLSKNCLNRSCNSYLLKGGGAAVQGQVKAMGQSATRWDPQSAPPSAVPGSAPSTSPNAAPSAASSSAPNAPSSASPKKRRKREPTSTAPPPKLPQCYIINSGALSIARARVKLPSTYAKLGNPLSASKFFLPEFNCSFDMIEDLQQFFMKQRRCDYFSLLNNFVNLMISVSNLLSTEPDVEIRNELLNRFLYSLNSWMLMRRCIVAACTNVFSMTGLCIPLECLSSFPHSDYAAEQTASSSGLQILHFNYDECKIFFSKKRAPYLLMFEVADLDEDISHIPDSLFYHSRGGSHPQEAVDVVDGAVPGTAAGTASEEGDGPTRDMTDRVSDRVSDRMTDDVPLDEPTRQRQPRRKGPRIEKNFCSSKNYGLFNENSSSYDCEPRGGVYDGKRKKKKKKKKKKSQSTEEDEAGGHTGQSDSEVEKGEVERGKTHMGRANLERKKPHADLDALKMEHLYVYNCIVNDLRKENLISFPSGEEDTLSIIRKCIGMRADEEDDTEAGDGTEDSAKLAGPEPSDVDQAGPDWGATPTEEETQDVTKTFLVNTRWASMPNYLSSSLDRCNISSNDNDSNEVKTSVESVSSELGDLPPGELYQSQVDAQQEGQNGGCRPPSPGSDPDYAGIAIQPGETETQDPPTHNSYHYAGEKTDDALDMSEYFKPENYTNEEFKKKNCRVIKRLLWGELFEEKKKKIRKTSPYGKLKTWNLKCVIVKGGDDLRQELLASQLIRQFKVIFENAGLPLWLRPYEILVTGANSGIIEYVHDTCSVDSLKRKFGADSISTIFNVVFADYIFEAKKNFIESHAAYSLISYLLQVKDRHNGNLLLDSDGHLIHIDYGFMLTNSPGNVNFETSPFKLTQEYLDIMDGEKSENYEYFRRLIVSGFLEARKHSEEIILFVELMMPALKIPCFANGTQFCIDSLKERFMTNLAVDVCIQRINSLIESSINNFRSVQYDYFQRITNGIM</sequence>
<name>W7A544_9APIC</name>
<dbReference type="Gene3D" id="3.30.1010.10">
    <property type="entry name" value="Phosphatidylinositol 3-kinase Catalytic Subunit, Chain A, domain 4"/>
    <property type="match status" value="1"/>
</dbReference>
<dbReference type="RefSeq" id="XP_008815070.1">
    <property type="nucleotide sequence ID" value="XM_008816848.1"/>
</dbReference>
<dbReference type="SMART" id="SM00146">
    <property type="entry name" value="PI3Kc"/>
    <property type="match status" value="1"/>
</dbReference>
<dbReference type="GO" id="GO:0046854">
    <property type="term" value="P:phosphatidylinositol phosphate biosynthetic process"/>
    <property type="evidence" value="ECO:0007669"/>
    <property type="project" value="InterPro"/>
</dbReference>
<evidence type="ECO:0000259" key="6">
    <source>
        <dbReference type="PROSITE" id="PS50290"/>
    </source>
</evidence>
<feature type="compositionally biased region" description="Basic and acidic residues" evidence="5">
    <location>
        <begin position="341"/>
        <end position="373"/>
    </location>
</feature>
<feature type="compositionally biased region" description="Low complexity" evidence="5">
    <location>
        <begin position="1198"/>
        <end position="1208"/>
    </location>
</feature>
<dbReference type="Pfam" id="PF00454">
    <property type="entry name" value="PI3_PI4_kinase"/>
    <property type="match status" value="1"/>
</dbReference>
<evidence type="ECO:0000259" key="7">
    <source>
        <dbReference type="PROSITE" id="PS51545"/>
    </source>
</evidence>
<feature type="region of interest" description="Disordered" evidence="5">
    <location>
        <begin position="412"/>
        <end position="458"/>
    </location>
</feature>
<dbReference type="PROSITE" id="PS00915">
    <property type="entry name" value="PI3_4_KINASE_1"/>
    <property type="match status" value="1"/>
</dbReference>
<dbReference type="GO" id="GO:0005737">
    <property type="term" value="C:cytoplasm"/>
    <property type="evidence" value="ECO:0007669"/>
    <property type="project" value="TreeGrafter"/>
</dbReference>
<dbReference type="InterPro" id="IPR018936">
    <property type="entry name" value="PI3/4_kinase_CS"/>
</dbReference>
<feature type="compositionally biased region" description="Basic and acidic residues" evidence="5">
    <location>
        <begin position="944"/>
        <end position="963"/>
    </location>
</feature>
<feature type="region of interest" description="Disordered" evidence="5">
    <location>
        <begin position="1"/>
        <end position="73"/>
    </location>
</feature>
<feature type="compositionally biased region" description="Acidic residues" evidence="5">
    <location>
        <begin position="1118"/>
        <end position="1130"/>
    </location>
</feature>
<keyword evidence="4 8" id="KW-0418">Kinase</keyword>
<dbReference type="SUPFAM" id="SSF56112">
    <property type="entry name" value="Protein kinase-like (PK-like)"/>
    <property type="match status" value="1"/>
</dbReference>
<dbReference type="PROSITE" id="PS50290">
    <property type="entry name" value="PI3_4_KINASE_3"/>
    <property type="match status" value="1"/>
</dbReference>
<dbReference type="InterPro" id="IPR057754">
    <property type="entry name" value="PI4-kinase_beta/PIK1_cat"/>
</dbReference>
<accession>W7A544</accession>
<dbReference type="VEuPathDB" id="PlasmoDB:C922_01240"/>
<dbReference type="GO" id="GO:0016020">
    <property type="term" value="C:membrane"/>
    <property type="evidence" value="ECO:0007669"/>
    <property type="project" value="TreeGrafter"/>
</dbReference>
<keyword evidence="9" id="KW-1185">Reference proteome</keyword>
<feature type="compositionally biased region" description="Basic and acidic residues" evidence="5">
    <location>
        <begin position="1"/>
        <end position="29"/>
    </location>
</feature>
<feature type="compositionally biased region" description="Polar residues" evidence="5">
    <location>
        <begin position="1253"/>
        <end position="1264"/>
    </location>
</feature>
<feature type="region of interest" description="Disordered" evidence="5">
    <location>
        <begin position="1190"/>
        <end position="1268"/>
    </location>
</feature>
<dbReference type="PANTHER" id="PTHR10048">
    <property type="entry name" value="PHOSPHATIDYLINOSITOL KINASE"/>
    <property type="match status" value="1"/>
</dbReference>
<reference evidence="8 9" key="1">
    <citation type="submission" date="2013-02" db="EMBL/GenBank/DDBJ databases">
        <title>The Genome Sequence of Plasmodium inui San Antonio 1.</title>
        <authorList>
            <consortium name="The Broad Institute Genome Sequencing Platform"/>
            <consortium name="The Broad Institute Genome Sequencing Center for Infectious Disease"/>
            <person name="Neafsey D."/>
            <person name="Cheeseman I."/>
            <person name="Volkman S."/>
            <person name="Adams J."/>
            <person name="Walker B."/>
            <person name="Young S.K."/>
            <person name="Zeng Q."/>
            <person name="Gargeya S."/>
            <person name="Fitzgerald M."/>
            <person name="Haas B."/>
            <person name="Abouelleil A."/>
            <person name="Alvarado L."/>
            <person name="Arachchi H.M."/>
            <person name="Berlin A.M."/>
            <person name="Chapman S.B."/>
            <person name="Dewar J."/>
            <person name="Goldberg J."/>
            <person name="Griggs A."/>
            <person name="Gujja S."/>
            <person name="Hansen M."/>
            <person name="Howarth C."/>
            <person name="Imamovic A."/>
            <person name="Larimer J."/>
            <person name="McCowan C."/>
            <person name="Murphy C."/>
            <person name="Neiman D."/>
            <person name="Pearson M."/>
            <person name="Priest M."/>
            <person name="Roberts A."/>
            <person name="Saif S."/>
            <person name="Shea T."/>
            <person name="Sisk P."/>
            <person name="Sykes S."/>
            <person name="Wortman J."/>
            <person name="Nusbaum C."/>
            <person name="Birren B."/>
        </authorList>
    </citation>
    <scope>NUCLEOTIDE SEQUENCE [LARGE SCALE GENOMIC DNA]</scope>
    <source>
        <strain evidence="8 9">San Antonio 1</strain>
    </source>
</reference>
<feature type="region of interest" description="Disordered" evidence="5">
    <location>
        <begin position="127"/>
        <end position="300"/>
    </location>
</feature>
<feature type="compositionally biased region" description="Basic and acidic residues" evidence="5">
    <location>
        <begin position="221"/>
        <end position="242"/>
    </location>
</feature>
<dbReference type="InterPro" id="IPR042236">
    <property type="entry name" value="PI3K_accessory_sf"/>
</dbReference>
<dbReference type="Gene3D" id="1.25.40.70">
    <property type="entry name" value="Phosphatidylinositol 3-kinase, accessory domain (PIK)"/>
    <property type="match status" value="1"/>
</dbReference>
<feature type="compositionally biased region" description="Polar residues" evidence="5">
    <location>
        <begin position="987"/>
        <end position="1003"/>
    </location>
</feature>